<dbReference type="GO" id="GO:0005925">
    <property type="term" value="C:focal adhesion"/>
    <property type="evidence" value="ECO:0007669"/>
    <property type="project" value="TreeGrafter"/>
</dbReference>
<keyword evidence="2" id="KW-0677">Repeat</keyword>
<dbReference type="CDD" id="cd09350">
    <property type="entry name" value="LIM1_TRIP6"/>
    <property type="match status" value="1"/>
</dbReference>
<evidence type="ECO:0000256" key="2">
    <source>
        <dbReference type="ARBA" id="ARBA00022737"/>
    </source>
</evidence>
<reference evidence="8" key="1">
    <citation type="submission" date="2023-03" db="EMBL/GenBank/DDBJ databases">
        <title>Electrophorus voltai genome.</title>
        <authorList>
            <person name="Bian C."/>
        </authorList>
    </citation>
    <scope>NUCLEOTIDE SEQUENCE</scope>
    <source>
        <strain evidence="8">CB-2022</strain>
        <tissue evidence="8">Muscle</tissue>
    </source>
</reference>
<evidence type="ECO:0000313" key="9">
    <source>
        <dbReference type="Proteomes" id="UP001239994"/>
    </source>
</evidence>
<dbReference type="PANTHER" id="PTHR24207">
    <property type="entry name" value="ZYX102 PROTEIN"/>
    <property type="match status" value="1"/>
</dbReference>
<dbReference type="EMBL" id="JAROKS010000015">
    <property type="protein sequence ID" value="KAK1795754.1"/>
    <property type="molecule type" value="Genomic_DNA"/>
</dbReference>
<dbReference type="Proteomes" id="UP001239994">
    <property type="component" value="Unassembled WGS sequence"/>
</dbReference>
<dbReference type="FunFam" id="2.10.110.10:FF:000047">
    <property type="entry name" value="lipoma-preferred partner isoform X1"/>
    <property type="match status" value="1"/>
</dbReference>
<feature type="compositionally biased region" description="Low complexity" evidence="6">
    <location>
        <begin position="262"/>
        <end position="275"/>
    </location>
</feature>
<dbReference type="GO" id="GO:0001725">
    <property type="term" value="C:stress fiber"/>
    <property type="evidence" value="ECO:0007669"/>
    <property type="project" value="TreeGrafter"/>
</dbReference>
<dbReference type="PROSITE" id="PS50023">
    <property type="entry name" value="LIM_DOMAIN_2"/>
    <property type="match status" value="1"/>
</dbReference>
<evidence type="ECO:0000256" key="4">
    <source>
        <dbReference type="ARBA" id="ARBA00023038"/>
    </source>
</evidence>
<evidence type="ECO:0000256" key="3">
    <source>
        <dbReference type="ARBA" id="ARBA00022833"/>
    </source>
</evidence>
<dbReference type="AlphaFoldDB" id="A0AAD9DWU6"/>
<proteinExistence type="predicted"/>
<organism evidence="8 9">
    <name type="scientific">Electrophorus voltai</name>
    <dbReference type="NCBI Taxonomy" id="2609070"/>
    <lineage>
        <taxon>Eukaryota</taxon>
        <taxon>Metazoa</taxon>
        <taxon>Chordata</taxon>
        <taxon>Craniata</taxon>
        <taxon>Vertebrata</taxon>
        <taxon>Euteleostomi</taxon>
        <taxon>Actinopterygii</taxon>
        <taxon>Neopterygii</taxon>
        <taxon>Teleostei</taxon>
        <taxon>Ostariophysi</taxon>
        <taxon>Gymnotiformes</taxon>
        <taxon>Gymnotoidei</taxon>
        <taxon>Gymnotidae</taxon>
        <taxon>Electrophorus</taxon>
    </lineage>
</organism>
<evidence type="ECO:0000259" key="7">
    <source>
        <dbReference type="PROSITE" id="PS50023"/>
    </source>
</evidence>
<dbReference type="SUPFAM" id="SSF57716">
    <property type="entry name" value="Glucocorticoid receptor-like (DNA-binding domain)"/>
    <property type="match status" value="2"/>
</dbReference>
<evidence type="ECO:0000256" key="5">
    <source>
        <dbReference type="PROSITE-ProRule" id="PRU00125"/>
    </source>
</evidence>
<feature type="compositionally biased region" description="Polar residues" evidence="6">
    <location>
        <begin position="251"/>
        <end position="261"/>
    </location>
</feature>
<gene>
    <name evidence="8" type="ORF">P4O66_001233</name>
</gene>
<feature type="region of interest" description="Disordered" evidence="6">
    <location>
        <begin position="1"/>
        <end position="58"/>
    </location>
</feature>
<dbReference type="SMART" id="SM00132">
    <property type="entry name" value="LIM"/>
    <property type="match status" value="1"/>
</dbReference>
<dbReference type="PANTHER" id="PTHR24207:SF0">
    <property type="entry name" value="LIPOMA-PREFERRED PARTNER"/>
    <property type="match status" value="1"/>
</dbReference>
<dbReference type="GO" id="GO:0098609">
    <property type="term" value="P:cell-cell adhesion"/>
    <property type="evidence" value="ECO:0007669"/>
    <property type="project" value="TreeGrafter"/>
</dbReference>
<evidence type="ECO:0000313" key="8">
    <source>
        <dbReference type="EMBL" id="KAK1795754.1"/>
    </source>
</evidence>
<keyword evidence="3 5" id="KW-0862">Zinc</keyword>
<dbReference type="PROSITE" id="PS00478">
    <property type="entry name" value="LIM_DOMAIN_1"/>
    <property type="match status" value="1"/>
</dbReference>
<evidence type="ECO:0000256" key="6">
    <source>
        <dbReference type="SAM" id="MobiDB-lite"/>
    </source>
</evidence>
<sequence>MTRSSIHALHPAKSFLGNGPFPSIMHVQYPEKIPERRPRRGPRLKDMGPEKASSFIEGHPETAVQLQKEAQLDGSRDLQIKGPAKTLEERRSSLDAEIDSLTSILADLESSSPYKTRAPQATGPVSWTRDLLLRQAVRNHHVFPPPAMASLQGVEEENAAPHKSDQYSQTLVSLQQEAAAWLNPPLAHAGSGPGRSGAGSWLFAISAPLSNLVYRKRRQEASAVNAPGAPAASPGAPVTGYKRMVIPTQPPLTATKKSTPKPQASPASSPVAAPVAAPVPRVQQPASQPVPASYTTASTPSQATFNVQVRAAQPGPQQHPTPVQYAPTQPRGPDFAYGPPQPGFSPAHVGGHHEPHYGGGAPAYGGGNAWRAEPSHHTAPPHNQTYQPPALKKTPITDPPASLAPYGVGPAGSHKRRGGLPRHESPCHLDERAEFTGAVPWCPQCQEGSQVPPDPLLLLETSGLCPVRSFGVGEECGVGPLYVNVERPGAGGLRHQGWFCADWCQAGEGPGQPTARPDEELDRLTRKMLYDMNNPPSEEYFGQSPSLGPHTSVEGMGQEWLCVRAAFPPGRCSSCGENVVGEGTGCTAMDQVFHVDCFICMACSCKLRGKPFYAVDKKAYCEPCYIFSYHILPASPLLTQTDPSVQGLGVVFAVARALPSRRNSRRNCSGFAAARIVLLLNSKVHTAERPGPRRTNVKS</sequence>
<accession>A0AAD9DWU6</accession>
<dbReference type="Pfam" id="PF00412">
    <property type="entry name" value="LIM"/>
    <property type="match status" value="1"/>
</dbReference>
<protein>
    <recommendedName>
        <fullName evidence="7">LIM zinc-binding domain-containing protein</fullName>
    </recommendedName>
</protein>
<name>A0AAD9DWU6_9TELE</name>
<keyword evidence="1 5" id="KW-0479">Metal-binding</keyword>
<feature type="domain" description="LIM zinc-binding" evidence="7">
    <location>
        <begin position="570"/>
        <end position="631"/>
    </location>
</feature>
<feature type="region of interest" description="Disordered" evidence="6">
    <location>
        <begin position="251"/>
        <end position="275"/>
    </location>
</feature>
<keyword evidence="4 5" id="KW-0440">LIM domain</keyword>
<dbReference type="GO" id="GO:0046872">
    <property type="term" value="F:metal ion binding"/>
    <property type="evidence" value="ECO:0007669"/>
    <property type="project" value="UniProtKB-KW"/>
</dbReference>
<keyword evidence="9" id="KW-1185">Reference proteome</keyword>
<comment type="caution">
    <text evidence="8">The sequence shown here is derived from an EMBL/GenBank/DDBJ whole genome shotgun (WGS) entry which is preliminary data.</text>
</comment>
<dbReference type="Gene3D" id="2.10.110.10">
    <property type="entry name" value="Cysteine Rich Protein"/>
    <property type="match status" value="1"/>
</dbReference>
<evidence type="ECO:0000256" key="1">
    <source>
        <dbReference type="ARBA" id="ARBA00022723"/>
    </source>
</evidence>
<dbReference type="InterPro" id="IPR001781">
    <property type="entry name" value="Znf_LIM"/>
</dbReference>
<feature type="region of interest" description="Disordered" evidence="6">
    <location>
        <begin position="374"/>
        <end position="426"/>
    </location>
</feature>